<organism evidence="1 2">
    <name type="scientific">Antarcticibacterium flavum</name>
    <dbReference type="NCBI Taxonomy" id="2058175"/>
    <lineage>
        <taxon>Bacteria</taxon>
        <taxon>Pseudomonadati</taxon>
        <taxon>Bacteroidota</taxon>
        <taxon>Flavobacteriia</taxon>
        <taxon>Flavobacteriales</taxon>
        <taxon>Flavobacteriaceae</taxon>
        <taxon>Antarcticibacterium</taxon>
    </lineage>
</organism>
<evidence type="ECO:0000313" key="1">
    <source>
        <dbReference type="EMBL" id="QCY69274.1"/>
    </source>
</evidence>
<accession>A0A5B7X103</accession>
<dbReference type="KEGG" id="afla:FHG64_07620"/>
<proteinExistence type="predicted"/>
<evidence type="ECO:0000313" key="2">
    <source>
        <dbReference type="Proteomes" id="UP000309016"/>
    </source>
</evidence>
<protein>
    <submittedName>
        <fullName evidence="1">Uncharacterized protein</fullName>
    </submittedName>
</protein>
<dbReference type="RefSeq" id="WP_139065844.1">
    <property type="nucleotide sequence ID" value="NZ_CP040812.1"/>
</dbReference>
<sequence length="82" mass="9491">MFSQDQNGCDQKDNGGIDIFSFHLIFFIAEEFPVKQLVEDSGTFYYYGDVYFCAIEIPASYFAPSGLKHHNSFWPMGCTHRY</sequence>
<keyword evidence="2" id="KW-1185">Reference proteome</keyword>
<dbReference type="EMBL" id="CP040812">
    <property type="protein sequence ID" value="QCY69274.1"/>
    <property type="molecule type" value="Genomic_DNA"/>
</dbReference>
<dbReference type="AlphaFoldDB" id="A0A5B7X103"/>
<name>A0A5B7X103_9FLAO</name>
<gene>
    <name evidence="1" type="ORF">FHG64_07620</name>
</gene>
<reference evidence="1 2" key="1">
    <citation type="submission" date="2019-06" db="EMBL/GenBank/DDBJ databases">
        <title>Complete genome sequence of Antarcticibacterium flavum KCTC 52984T from an Antarctic marine sediment.</title>
        <authorList>
            <person name="Lee Y.M."/>
            <person name="Shin S.C."/>
        </authorList>
    </citation>
    <scope>NUCLEOTIDE SEQUENCE [LARGE SCALE GENOMIC DNA]</scope>
    <source>
        <strain evidence="1 2">KCTC 52984</strain>
    </source>
</reference>
<dbReference type="Proteomes" id="UP000309016">
    <property type="component" value="Chromosome"/>
</dbReference>